<name>A0A9W8B510_9FUNG</name>
<dbReference type="OrthoDB" id="448448at2759"/>
<evidence type="ECO:0000259" key="5">
    <source>
        <dbReference type="PROSITE" id="PS51192"/>
    </source>
</evidence>
<accession>A0A9W8B510</accession>
<feature type="compositionally biased region" description="Acidic residues" evidence="4">
    <location>
        <begin position="712"/>
        <end position="723"/>
    </location>
</feature>
<evidence type="ECO:0000313" key="8">
    <source>
        <dbReference type="Proteomes" id="UP001151582"/>
    </source>
</evidence>
<dbReference type="Gene3D" id="3.40.50.300">
    <property type="entry name" value="P-loop containing nucleotide triphosphate hydrolases"/>
    <property type="match status" value="1"/>
</dbReference>
<evidence type="ECO:0000259" key="6">
    <source>
        <dbReference type="PROSITE" id="PS51194"/>
    </source>
</evidence>
<evidence type="ECO:0000256" key="4">
    <source>
        <dbReference type="SAM" id="MobiDB-lite"/>
    </source>
</evidence>
<dbReference type="SMART" id="SM00490">
    <property type="entry name" value="HELICc"/>
    <property type="match status" value="1"/>
</dbReference>
<feature type="compositionally biased region" description="Polar residues" evidence="4">
    <location>
        <begin position="52"/>
        <end position="61"/>
    </location>
</feature>
<feature type="region of interest" description="Disordered" evidence="4">
    <location>
        <begin position="1"/>
        <end position="69"/>
    </location>
</feature>
<dbReference type="CDD" id="cd18793">
    <property type="entry name" value="SF2_C_SNF"/>
    <property type="match status" value="1"/>
</dbReference>
<keyword evidence="3" id="KW-0067">ATP-binding</keyword>
<feature type="compositionally biased region" description="Basic and acidic residues" evidence="4">
    <location>
        <begin position="162"/>
        <end position="171"/>
    </location>
</feature>
<comment type="caution">
    <text evidence="7">The sequence shown here is derived from an EMBL/GenBank/DDBJ whole genome shotgun (WGS) entry which is preliminary data.</text>
</comment>
<evidence type="ECO:0000256" key="2">
    <source>
        <dbReference type="ARBA" id="ARBA00022801"/>
    </source>
</evidence>
<reference evidence="7" key="1">
    <citation type="submission" date="2022-07" db="EMBL/GenBank/DDBJ databases">
        <title>Phylogenomic reconstructions and comparative analyses of Kickxellomycotina fungi.</title>
        <authorList>
            <person name="Reynolds N.K."/>
            <person name="Stajich J.E."/>
            <person name="Barry K."/>
            <person name="Grigoriev I.V."/>
            <person name="Crous P."/>
            <person name="Smith M.E."/>
        </authorList>
    </citation>
    <scope>NUCLEOTIDE SEQUENCE</scope>
    <source>
        <strain evidence="7">RSA 567</strain>
    </source>
</reference>
<keyword evidence="1" id="KW-0547">Nucleotide-binding</keyword>
<evidence type="ECO:0000313" key="7">
    <source>
        <dbReference type="EMBL" id="KAJ1982452.1"/>
    </source>
</evidence>
<evidence type="ECO:0000256" key="1">
    <source>
        <dbReference type="ARBA" id="ARBA00022741"/>
    </source>
</evidence>
<gene>
    <name evidence="7" type="ORF">H4R34_001711</name>
</gene>
<feature type="domain" description="Helicase ATP-binding" evidence="5">
    <location>
        <begin position="238"/>
        <end position="441"/>
    </location>
</feature>
<dbReference type="SUPFAM" id="SSF52540">
    <property type="entry name" value="P-loop containing nucleoside triphosphate hydrolases"/>
    <property type="match status" value="2"/>
</dbReference>
<dbReference type="InterPro" id="IPR001650">
    <property type="entry name" value="Helicase_C-like"/>
</dbReference>
<evidence type="ECO:0008006" key="9">
    <source>
        <dbReference type="Google" id="ProtNLM"/>
    </source>
</evidence>
<sequence>MVGIHVPVRRRSPMALLDSDDESSSASQPSPTALEPIVISSREPSPVAPRVQVTNPNQQKSGHAAPPVTTSITQLTSSFQKAMIAPPRVSRSTKPSAAITGSTSSLATANRLAHDYAHGGLIAPSKMSTKKWDKARYLSRDKPTIDLSSLRDALPSLPPEPMPKRPTETRKTTQRAKPPPGVPDVEQADETEDQLEIHSTLNDSTIDHLRDGARASTPPRMTVELMDYQQQGLYWLLEQERSSIRGGILSDEMGLGKTVQIISLLVASKYPQASGGEKQPHTAAPTSTGPTLIVGPVAVVDQWVAEVKAKTHPGTLTVYKYHGATKITAAELQRYDVVVTTYPTVMSRWSAAGEDAENIPINRQGSDSLGLPYVADPRASFMRVRWERIVLDESHIIKNYKSKTARACMSLTAKYRWCLSGTPIQNNFTELYSYTQFLQFTEYNLWPLPNEQTTYSTDRFAPKPKAKSKADQVLPHVHSILKKLMLRRTKALVFGKGKERSLPPKTTKLVRLHLSLPERSFYETMRGLALADVSSYMTTSNQGYIHILALLTRLRQTCGHPSLAVDFVVQHGVLDDCLYQSNAVAQWAPYIMGLPLSLRKSLILQASSTIVCAFCHIPSAQACLMGPCGHFHCSECPKDQSIIFSSDDESSDSSSEPRPVQCSTCDKAAKEQWTGPSWQTLQFVLKYDPSLLSRHVSTDGNDLADTTASEASESESDLDDDDDTPHAFLRPTTSITCPPKPSTAATSDDTLDTDTIPPDFATAPGPLDVPCSVVHQSFVSTKISKLMDIIQTIRHDHPRDKIIVFSYFVELLVRIGTQLRARGIQSLSYNGSMSTRERQSTLSDFESACPGPISSSQPDAGLSCGAPVVLLMSTKAGNAGINLTTANHVILMDMWWNPASDMQAIDRVHRVGQQKPVFVYRMLVNNTVEEQLYTLQTAKLNNIQGTFEQNTLSTTKLTQGDLRFIFDITND</sequence>
<dbReference type="GO" id="GO:0005634">
    <property type="term" value="C:nucleus"/>
    <property type="evidence" value="ECO:0007669"/>
    <property type="project" value="TreeGrafter"/>
</dbReference>
<keyword evidence="2" id="KW-0378">Hydrolase</keyword>
<dbReference type="PROSITE" id="PS51192">
    <property type="entry name" value="HELICASE_ATP_BIND_1"/>
    <property type="match status" value="1"/>
</dbReference>
<evidence type="ECO:0000256" key="3">
    <source>
        <dbReference type="ARBA" id="ARBA00022840"/>
    </source>
</evidence>
<dbReference type="InterPro" id="IPR027417">
    <property type="entry name" value="P-loop_NTPase"/>
</dbReference>
<dbReference type="GO" id="GO:0008094">
    <property type="term" value="F:ATP-dependent activity, acting on DNA"/>
    <property type="evidence" value="ECO:0007669"/>
    <property type="project" value="TreeGrafter"/>
</dbReference>
<dbReference type="AlphaFoldDB" id="A0A9W8B510"/>
<feature type="compositionally biased region" description="Low complexity" evidence="4">
    <location>
        <begin position="24"/>
        <end position="34"/>
    </location>
</feature>
<dbReference type="InterPro" id="IPR049730">
    <property type="entry name" value="SNF2/RAD54-like_C"/>
</dbReference>
<dbReference type="PANTHER" id="PTHR45626">
    <property type="entry name" value="TRANSCRIPTION TERMINATION FACTOR 2-RELATED"/>
    <property type="match status" value="1"/>
</dbReference>
<organism evidence="7 8">
    <name type="scientific">Dimargaris verticillata</name>
    <dbReference type="NCBI Taxonomy" id="2761393"/>
    <lineage>
        <taxon>Eukaryota</taxon>
        <taxon>Fungi</taxon>
        <taxon>Fungi incertae sedis</taxon>
        <taxon>Zoopagomycota</taxon>
        <taxon>Kickxellomycotina</taxon>
        <taxon>Dimargaritomycetes</taxon>
        <taxon>Dimargaritales</taxon>
        <taxon>Dimargaritaceae</taxon>
        <taxon>Dimargaris</taxon>
    </lineage>
</organism>
<protein>
    <recommendedName>
        <fullName evidence="9">SNF2 family N-terminal domain-containing protein</fullName>
    </recommendedName>
</protein>
<dbReference type="GO" id="GO:0005524">
    <property type="term" value="F:ATP binding"/>
    <property type="evidence" value="ECO:0007669"/>
    <property type="project" value="UniProtKB-KW"/>
</dbReference>
<dbReference type="Gene3D" id="3.40.50.10810">
    <property type="entry name" value="Tandem AAA-ATPase domain"/>
    <property type="match status" value="1"/>
</dbReference>
<feature type="region of interest" description="Disordered" evidence="4">
    <location>
        <begin position="143"/>
        <end position="190"/>
    </location>
</feature>
<dbReference type="GO" id="GO:0016787">
    <property type="term" value="F:hydrolase activity"/>
    <property type="evidence" value="ECO:0007669"/>
    <property type="project" value="UniProtKB-KW"/>
</dbReference>
<dbReference type="InterPro" id="IPR000330">
    <property type="entry name" value="SNF2_N"/>
</dbReference>
<dbReference type="CDD" id="cd18008">
    <property type="entry name" value="DEXDc_SHPRH-like"/>
    <property type="match status" value="1"/>
</dbReference>
<dbReference type="Pfam" id="PF00271">
    <property type="entry name" value="Helicase_C"/>
    <property type="match status" value="1"/>
</dbReference>
<feature type="region of interest" description="Disordered" evidence="4">
    <location>
        <begin position="698"/>
        <end position="759"/>
    </location>
</feature>
<feature type="domain" description="Helicase C-terminal" evidence="6">
    <location>
        <begin position="785"/>
        <end position="963"/>
    </location>
</feature>
<dbReference type="Pfam" id="PF00176">
    <property type="entry name" value="SNF2-rel_dom"/>
    <property type="match status" value="1"/>
</dbReference>
<dbReference type="InterPro" id="IPR014001">
    <property type="entry name" value="Helicase_ATP-bd"/>
</dbReference>
<dbReference type="InterPro" id="IPR050628">
    <property type="entry name" value="SNF2_RAD54_helicase_TF"/>
</dbReference>
<dbReference type="EMBL" id="JANBQB010000090">
    <property type="protein sequence ID" value="KAJ1982452.1"/>
    <property type="molecule type" value="Genomic_DNA"/>
</dbReference>
<dbReference type="GO" id="GO:0006281">
    <property type="term" value="P:DNA repair"/>
    <property type="evidence" value="ECO:0007669"/>
    <property type="project" value="TreeGrafter"/>
</dbReference>
<dbReference type="InterPro" id="IPR038718">
    <property type="entry name" value="SNF2-like_sf"/>
</dbReference>
<proteinExistence type="predicted"/>
<dbReference type="PROSITE" id="PS51194">
    <property type="entry name" value="HELICASE_CTER"/>
    <property type="match status" value="1"/>
</dbReference>
<dbReference type="Proteomes" id="UP001151582">
    <property type="component" value="Unassembled WGS sequence"/>
</dbReference>
<feature type="compositionally biased region" description="Low complexity" evidence="4">
    <location>
        <begin position="742"/>
        <end position="759"/>
    </location>
</feature>
<keyword evidence="8" id="KW-1185">Reference proteome</keyword>
<dbReference type="SMART" id="SM00487">
    <property type="entry name" value="DEXDc"/>
    <property type="match status" value="1"/>
</dbReference>